<gene>
    <name evidence="1" type="ORF">RESH_05958</name>
</gene>
<name>M5RVY2_9BACT</name>
<accession>M5RVY2</accession>
<dbReference type="AlphaFoldDB" id="M5RVY2"/>
<dbReference type="EMBL" id="ANOF01000196">
    <property type="protein sequence ID" value="EMI23455.1"/>
    <property type="molecule type" value="Genomic_DNA"/>
</dbReference>
<proteinExistence type="predicted"/>
<dbReference type="PATRIC" id="fig|1263868.3.peg.6465"/>
<evidence type="ECO:0000313" key="1">
    <source>
        <dbReference type="EMBL" id="EMI23455.1"/>
    </source>
</evidence>
<sequence>MYQAVYQNDAQTAELLSQWEKLDAAARADVLAVVRGLAMRSDVP</sequence>
<comment type="caution">
    <text evidence="1">The sequence shown here is derived from an EMBL/GenBank/DDBJ whole genome shotgun (WGS) entry which is preliminary data.</text>
</comment>
<dbReference type="Proteomes" id="UP000011996">
    <property type="component" value="Unassembled WGS sequence"/>
</dbReference>
<organism evidence="1 2">
    <name type="scientific">Rhodopirellula europaea SH398</name>
    <dbReference type="NCBI Taxonomy" id="1263868"/>
    <lineage>
        <taxon>Bacteria</taxon>
        <taxon>Pseudomonadati</taxon>
        <taxon>Planctomycetota</taxon>
        <taxon>Planctomycetia</taxon>
        <taxon>Pirellulales</taxon>
        <taxon>Pirellulaceae</taxon>
        <taxon>Rhodopirellula</taxon>
    </lineage>
</organism>
<evidence type="ECO:0000313" key="2">
    <source>
        <dbReference type="Proteomes" id="UP000011996"/>
    </source>
</evidence>
<protein>
    <submittedName>
        <fullName evidence="1">Uncharacterized protein</fullName>
    </submittedName>
</protein>
<reference evidence="1 2" key="1">
    <citation type="journal article" date="2013" name="Mar. Genomics">
        <title>Expression of sulfatases in Rhodopirellula baltica and the diversity of sulfatases in the genus Rhodopirellula.</title>
        <authorList>
            <person name="Wegner C.E."/>
            <person name="Richter-Heitmann T."/>
            <person name="Klindworth A."/>
            <person name="Klockow C."/>
            <person name="Richter M."/>
            <person name="Achstetter T."/>
            <person name="Glockner F.O."/>
            <person name="Harder J."/>
        </authorList>
    </citation>
    <scope>NUCLEOTIDE SEQUENCE [LARGE SCALE GENOMIC DNA]</scope>
    <source>
        <strain evidence="1 2">SH398</strain>
    </source>
</reference>